<dbReference type="Proteomes" id="UP000237295">
    <property type="component" value="Unassembled WGS sequence"/>
</dbReference>
<organism evidence="1 2">
    <name type="scientific">Pseudomonas syringae pv. syringae</name>
    <dbReference type="NCBI Taxonomy" id="321"/>
    <lineage>
        <taxon>Bacteria</taxon>
        <taxon>Pseudomonadati</taxon>
        <taxon>Pseudomonadota</taxon>
        <taxon>Gammaproteobacteria</taxon>
        <taxon>Pseudomonadales</taxon>
        <taxon>Pseudomonadaceae</taxon>
        <taxon>Pseudomonas</taxon>
        <taxon>Pseudomonas syringae</taxon>
    </lineage>
</organism>
<dbReference type="InterPro" id="IPR038360">
    <property type="entry name" value="DUF4844_sf"/>
</dbReference>
<accession>A0AAE5S5L9</accession>
<evidence type="ECO:0000313" key="1">
    <source>
        <dbReference type="EMBL" id="POQ02236.1"/>
    </source>
</evidence>
<dbReference type="RefSeq" id="WP_003424295.1">
    <property type="nucleotide sequence ID" value="NZ_JYHJ01000018.1"/>
</dbReference>
<protein>
    <submittedName>
        <fullName evidence="1">Uncharacterized protein</fullName>
    </submittedName>
</protein>
<dbReference type="EMBL" id="NBAQ01000011">
    <property type="protein sequence ID" value="POQ02236.1"/>
    <property type="molecule type" value="Genomic_DNA"/>
</dbReference>
<sequence>MNSPQLELLKLKLLEVSVLDYQPLTLSVMEKLLSQLSELTEDASDFQKMFIFKNSILEINKLAEEIDTEDRETFLDFFYSAATIAGFSNKGDFAEQWRGDW</sequence>
<dbReference type="Gene3D" id="1.20.1480.40">
    <property type="entry name" value="Uncharacterised protein PF16133, DUF4844"/>
    <property type="match status" value="1"/>
</dbReference>
<evidence type="ECO:0000313" key="2">
    <source>
        <dbReference type="Proteomes" id="UP000237295"/>
    </source>
</evidence>
<proteinExistence type="predicted"/>
<gene>
    <name evidence="1" type="ORF">CXB42_18655</name>
</gene>
<comment type="caution">
    <text evidence="1">The sequence shown here is derived from an EMBL/GenBank/DDBJ whole genome shotgun (WGS) entry which is preliminary data.</text>
</comment>
<dbReference type="AlphaFoldDB" id="A0AAE5S5L9"/>
<reference evidence="1 2" key="1">
    <citation type="submission" date="2017-03" db="EMBL/GenBank/DDBJ databases">
        <authorList>
            <person name="Hulin M.T."/>
        </authorList>
    </citation>
    <scope>NUCLEOTIDE SEQUENCE [LARGE SCALE GENOMIC DNA]</scope>
    <source>
        <strain evidence="1 2">5264</strain>
    </source>
</reference>
<name>A0AAE5S5L9_PSESY</name>